<dbReference type="Proteomes" id="UP000030744">
    <property type="component" value="Unassembled WGS sequence"/>
</dbReference>
<dbReference type="AlphaFoldDB" id="U6KM29"/>
<evidence type="ECO:0008006" key="4">
    <source>
        <dbReference type="Google" id="ProtNLM"/>
    </source>
</evidence>
<sequence length="260" mass="27649">MGANHRWGFNNVAPGLPSLLRSVTLFAAAAATAAVVTGAAELTNVASSGAAAQSAVMPQDGDVRLHRSTPLNLVARQPLEVFEPSAIRRLQRQRRRSQNMAVSAGLVAIACLAVAFVVFQCARKALFPILFGSRGKRALSDSDLEEQSIRVCIEEEIDESDESSGGAEARPTEVAGEATALEALEELRSLITLGVQTAPHVPLERRAALVVLLLTICTQELALYGVYSTARTEVERQMTIDFVLAVGQQALSQLGAADDD</sequence>
<evidence type="ECO:0000313" key="3">
    <source>
        <dbReference type="Proteomes" id="UP000030744"/>
    </source>
</evidence>
<keyword evidence="3" id="KW-1185">Reference proteome</keyword>
<dbReference type="GeneID" id="60404478"/>
<gene>
    <name evidence="2" type="ORF">EMH_0088600</name>
</gene>
<dbReference type="EMBL" id="HG736147">
    <property type="protein sequence ID" value="CDJ36513.1"/>
    <property type="molecule type" value="Genomic_DNA"/>
</dbReference>
<evidence type="ECO:0000256" key="1">
    <source>
        <dbReference type="SAM" id="Phobius"/>
    </source>
</evidence>
<organism evidence="2 3">
    <name type="scientific">Eimeria mitis</name>
    <dbReference type="NCBI Taxonomy" id="44415"/>
    <lineage>
        <taxon>Eukaryota</taxon>
        <taxon>Sar</taxon>
        <taxon>Alveolata</taxon>
        <taxon>Apicomplexa</taxon>
        <taxon>Conoidasida</taxon>
        <taxon>Coccidia</taxon>
        <taxon>Eucoccidiorida</taxon>
        <taxon>Eimeriorina</taxon>
        <taxon>Eimeriidae</taxon>
        <taxon>Eimeria</taxon>
    </lineage>
</organism>
<proteinExistence type="predicted"/>
<name>U6KM29_9EIME</name>
<reference evidence="2" key="2">
    <citation type="submission" date="2013-10" db="EMBL/GenBank/DDBJ databases">
        <authorList>
            <person name="Aslett M."/>
        </authorList>
    </citation>
    <scope>NUCLEOTIDE SEQUENCE [LARGE SCALE GENOMIC DNA]</scope>
    <source>
        <strain evidence="2">Houghton</strain>
    </source>
</reference>
<keyword evidence="1" id="KW-0812">Transmembrane</keyword>
<dbReference type="RefSeq" id="XP_037878801.1">
    <property type="nucleotide sequence ID" value="XM_038022947.1"/>
</dbReference>
<dbReference type="VEuPathDB" id="ToxoDB:EMH_0088600"/>
<protein>
    <recommendedName>
        <fullName evidence="4">Transmembrane protein</fullName>
    </recommendedName>
</protein>
<feature type="transmembrane region" description="Helical" evidence="1">
    <location>
        <begin position="99"/>
        <end position="119"/>
    </location>
</feature>
<reference evidence="2" key="1">
    <citation type="submission" date="2013-10" db="EMBL/GenBank/DDBJ databases">
        <title>Genomic analysis of the causative agents of coccidiosis in chickens.</title>
        <authorList>
            <person name="Reid A.J."/>
            <person name="Blake D."/>
            <person name="Billington K."/>
            <person name="Browne H."/>
            <person name="Dunn M."/>
            <person name="Hung S."/>
            <person name="Kawahara F."/>
            <person name="Miranda-Saavedra D."/>
            <person name="Mourier T."/>
            <person name="Nagra H."/>
            <person name="Otto T.D."/>
            <person name="Rawlings N."/>
            <person name="Sanchez A."/>
            <person name="Sanders M."/>
            <person name="Subramaniam C."/>
            <person name="Tay Y."/>
            <person name="Dear P."/>
            <person name="Doerig C."/>
            <person name="Gruber A."/>
            <person name="Parkinson J."/>
            <person name="Shirley M."/>
            <person name="Wan K.L."/>
            <person name="Berriman M."/>
            <person name="Tomley F."/>
            <person name="Pain A."/>
        </authorList>
    </citation>
    <scope>NUCLEOTIDE SEQUENCE [LARGE SCALE GENOMIC DNA]</scope>
    <source>
        <strain evidence="2">Houghton</strain>
    </source>
</reference>
<accession>U6KM29</accession>
<keyword evidence="1" id="KW-1133">Transmembrane helix</keyword>
<keyword evidence="1" id="KW-0472">Membrane</keyword>
<evidence type="ECO:0000313" key="2">
    <source>
        <dbReference type="EMBL" id="CDJ36513.1"/>
    </source>
</evidence>